<keyword evidence="2" id="KW-0813">Transport</keyword>
<dbReference type="PANTHER" id="PTHR23513:SF6">
    <property type="entry name" value="MAJOR FACILITATOR SUPERFAMILY ASSOCIATED DOMAIN-CONTAINING PROTEIN"/>
    <property type="match status" value="1"/>
</dbReference>
<evidence type="ECO:0000256" key="6">
    <source>
        <dbReference type="ARBA" id="ARBA00023136"/>
    </source>
</evidence>
<feature type="transmembrane region" description="Helical" evidence="7">
    <location>
        <begin position="83"/>
        <end position="104"/>
    </location>
</feature>
<proteinExistence type="predicted"/>
<feature type="transmembrane region" description="Helical" evidence="7">
    <location>
        <begin position="316"/>
        <end position="336"/>
    </location>
</feature>
<feature type="transmembrane region" description="Helical" evidence="7">
    <location>
        <begin position="380"/>
        <end position="400"/>
    </location>
</feature>
<dbReference type="OrthoDB" id="4544213at2"/>
<feature type="transmembrane region" description="Helical" evidence="7">
    <location>
        <begin position="151"/>
        <end position="170"/>
    </location>
</feature>
<comment type="subcellular location">
    <subcellularLocation>
        <location evidence="1">Cell membrane</location>
        <topology evidence="1">Multi-pass membrane protein</topology>
    </subcellularLocation>
</comment>
<keyword evidence="4 7" id="KW-0812">Transmembrane</keyword>
<protein>
    <submittedName>
        <fullName evidence="9">MFS transporter</fullName>
    </submittedName>
</protein>
<dbReference type="AlphaFoldDB" id="A0A3G8ZJY1"/>
<dbReference type="EMBL" id="CP034170">
    <property type="protein sequence ID" value="AZI57087.1"/>
    <property type="molecule type" value="Genomic_DNA"/>
</dbReference>
<feature type="transmembrane region" description="Helical" evidence="7">
    <location>
        <begin position="110"/>
        <end position="130"/>
    </location>
</feature>
<reference evidence="9 10" key="1">
    <citation type="submission" date="2018-11" db="EMBL/GenBank/DDBJ databases">
        <authorList>
            <person name="Da X."/>
        </authorList>
    </citation>
    <scope>NUCLEOTIDE SEQUENCE [LARGE SCALE GENOMIC DNA]</scope>
    <source>
        <strain evidence="9 10">S14-144</strain>
    </source>
</reference>
<feature type="transmembrane region" description="Helical" evidence="7">
    <location>
        <begin position="258"/>
        <end position="281"/>
    </location>
</feature>
<feature type="transmembrane region" description="Helical" evidence="7">
    <location>
        <begin position="21"/>
        <end position="45"/>
    </location>
</feature>
<evidence type="ECO:0000256" key="2">
    <source>
        <dbReference type="ARBA" id="ARBA00022448"/>
    </source>
</evidence>
<dbReference type="CDD" id="cd06173">
    <property type="entry name" value="MFS_MefA_like"/>
    <property type="match status" value="1"/>
</dbReference>
<dbReference type="SUPFAM" id="SSF103473">
    <property type="entry name" value="MFS general substrate transporter"/>
    <property type="match status" value="1"/>
</dbReference>
<name>A0A3G8ZJY1_9ACTN</name>
<dbReference type="GO" id="GO:0005886">
    <property type="term" value="C:plasma membrane"/>
    <property type="evidence" value="ECO:0007669"/>
    <property type="project" value="UniProtKB-SubCell"/>
</dbReference>
<dbReference type="InterPro" id="IPR010290">
    <property type="entry name" value="TM_effector"/>
</dbReference>
<feature type="transmembrane region" description="Helical" evidence="7">
    <location>
        <begin position="51"/>
        <end position="76"/>
    </location>
</feature>
<evidence type="ECO:0000256" key="5">
    <source>
        <dbReference type="ARBA" id="ARBA00022989"/>
    </source>
</evidence>
<evidence type="ECO:0000259" key="8">
    <source>
        <dbReference type="PROSITE" id="PS50850"/>
    </source>
</evidence>
<keyword evidence="6 7" id="KW-0472">Membrane</keyword>
<dbReference type="Gene3D" id="1.20.1250.20">
    <property type="entry name" value="MFS general substrate transporter like domains"/>
    <property type="match status" value="1"/>
</dbReference>
<keyword evidence="5 7" id="KW-1133">Transmembrane helix</keyword>
<dbReference type="Proteomes" id="UP000268084">
    <property type="component" value="Chromosome"/>
</dbReference>
<sequence length="429" mass="44749">MARASGNIAPGPIKGNGDFRLLMLGNAVSEFGTAMGAITVILIAFKYSTSAIITGLIDAVEMLALFLIGVPAGWVADHYSKRIIMKISACGGLISYGLLAWLVFAGRFNFVLLFVFILCVSTASCLYRACGRAALRSIVQSEDIGVATSIVQARAAICSVLGPPIGGLLFATFDWLPLAINSITFLAPILAILLIRRSLADNTCKRTDATFKSSMLIGMAFIAHHRVLRSLTAIGAIASFASAGYVITLVISMQQRHFSATLTGAVQSACAIGLILGALFSQAVAARISLRKTAVLALSLAAFGFATAALAETALIILPALAAGCILVVPLLSAIATYETMTVPITIQGRVTTADEVLTDGLNPLAPLIGTILLTTAGHILALLVFAGLLAAAAVFSYLARGLRILEAQSEFTVHANIGNNEIEARPNA</sequence>
<feature type="transmembrane region" description="Helical" evidence="7">
    <location>
        <begin position="176"/>
        <end position="195"/>
    </location>
</feature>
<dbReference type="KEGG" id="nak:EH165_01815"/>
<dbReference type="InterPro" id="IPR036259">
    <property type="entry name" value="MFS_trans_sf"/>
</dbReference>
<organism evidence="9 10">
    <name type="scientific">Nakamurella antarctica</name>
    <dbReference type="NCBI Taxonomy" id="1902245"/>
    <lineage>
        <taxon>Bacteria</taxon>
        <taxon>Bacillati</taxon>
        <taxon>Actinomycetota</taxon>
        <taxon>Actinomycetes</taxon>
        <taxon>Nakamurellales</taxon>
        <taxon>Nakamurellaceae</taxon>
        <taxon>Nakamurella</taxon>
    </lineage>
</organism>
<dbReference type="PROSITE" id="PS50850">
    <property type="entry name" value="MFS"/>
    <property type="match status" value="1"/>
</dbReference>
<evidence type="ECO:0000256" key="7">
    <source>
        <dbReference type="SAM" id="Phobius"/>
    </source>
</evidence>
<feature type="domain" description="Major facilitator superfamily (MFS) profile" evidence="8">
    <location>
        <begin position="18"/>
        <end position="405"/>
    </location>
</feature>
<gene>
    <name evidence="9" type="ORF">EH165_01815</name>
</gene>
<reference evidence="9 10" key="2">
    <citation type="submission" date="2018-12" db="EMBL/GenBank/DDBJ databases">
        <title>Nakamurella antarcticus sp. nov., isolated from Antarctica South Shetland Islands soil.</title>
        <authorList>
            <person name="Peng F."/>
        </authorList>
    </citation>
    <scope>NUCLEOTIDE SEQUENCE [LARGE SCALE GENOMIC DNA]</scope>
    <source>
        <strain evidence="9 10">S14-144</strain>
    </source>
</reference>
<evidence type="ECO:0000313" key="9">
    <source>
        <dbReference type="EMBL" id="AZI57087.1"/>
    </source>
</evidence>
<feature type="transmembrane region" description="Helical" evidence="7">
    <location>
        <begin position="231"/>
        <end position="252"/>
    </location>
</feature>
<keyword evidence="3" id="KW-1003">Cell membrane</keyword>
<dbReference type="InterPro" id="IPR020846">
    <property type="entry name" value="MFS_dom"/>
</dbReference>
<dbReference type="RefSeq" id="WP_124797772.1">
    <property type="nucleotide sequence ID" value="NZ_CP034170.1"/>
</dbReference>
<evidence type="ECO:0000256" key="4">
    <source>
        <dbReference type="ARBA" id="ARBA00022692"/>
    </source>
</evidence>
<evidence type="ECO:0000256" key="3">
    <source>
        <dbReference type="ARBA" id="ARBA00022475"/>
    </source>
</evidence>
<evidence type="ECO:0000313" key="10">
    <source>
        <dbReference type="Proteomes" id="UP000268084"/>
    </source>
</evidence>
<keyword evidence="10" id="KW-1185">Reference proteome</keyword>
<dbReference type="Pfam" id="PF05977">
    <property type="entry name" value="MFS_3"/>
    <property type="match status" value="1"/>
</dbReference>
<accession>A0A3G8ZJY1</accession>
<dbReference type="PANTHER" id="PTHR23513">
    <property type="entry name" value="INTEGRAL MEMBRANE EFFLUX PROTEIN-RELATED"/>
    <property type="match status" value="1"/>
</dbReference>
<dbReference type="GO" id="GO:0022857">
    <property type="term" value="F:transmembrane transporter activity"/>
    <property type="evidence" value="ECO:0007669"/>
    <property type="project" value="InterPro"/>
</dbReference>
<feature type="transmembrane region" description="Helical" evidence="7">
    <location>
        <begin position="293"/>
        <end position="310"/>
    </location>
</feature>
<evidence type="ECO:0000256" key="1">
    <source>
        <dbReference type="ARBA" id="ARBA00004651"/>
    </source>
</evidence>